<evidence type="ECO:0000313" key="2">
    <source>
        <dbReference type="EMBL" id="GIX70516.1"/>
    </source>
</evidence>
<protein>
    <submittedName>
        <fullName evidence="2">Uncharacterized protein</fullName>
    </submittedName>
</protein>
<feature type="compositionally biased region" description="Basic and acidic residues" evidence="1">
    <location>
        <begin position="35"/>
        <end position="87"/>
    </location>
</feature>
<dbReference type="EMBL" id="BPLQ01000371">
    <property type="protein sequence ID" value="GIX70516.1"/>
    <property type="molecule type" value="Genomic_DNA"/>
</dbReference>
<reference evidence="2 3" key="1">
    <citation type="submission" date="2021-06" db="EMBL/GenBank/DDBJ databases">
        <title>Caerostris darwini draft genome.</title>
        <authorList>
            <person name="Kono N."/>
            <person name="Arakawa K."/>
        </authorList>
    </citation>
    <scope>NUCLEOTIDE SEQUENCE [LARGE SCALE GENOMIC DNA]</scope>
</reference>
<feature type="compositionally biased region" description="Polar residues" evidence="1">
    <location>
        <begin position="1"/>
        <end position="10"/>
    </location>
</feature>
<accession>A0AAV4MDQ1</accession>
<gene>
    <name evidence="2" type="primary">AVEN_217275_1</name>
    <name evidence="2" type="ORF">CDAR_280801</name>
</gene>
<evidence type="ECO:0000256" key="1">
    <source>
        <dbReference type="SAM" id="MobiDB-lite"/>
    </source>
</evidence>
<keyword evidence="3" id="KW-1185">Reference proteome</keyword>
<name>A0AAV4MDQ1_9ARAC</name>
<dbReference type="Proteomes" id="UP001054837">
    <property type="component" value="Unassembled WGS sequence"/>
</dbReference>
<dbReference type="AlphaFoldDB" id="A0AAV4MDQ1"/>
<sequence length="609" mass="70310">MIKSQVQFTVKQDHESGLKQEYGGREVNRHRRKKQDSPQHRESGLKQKYEGYEDRKVNRPRHKQLDSPQHRESGLKQKYEGYADRKVYGPRRKQLDSPQHCESGLKQKYEGHDDSKVYGPRRKQLDNNAFADVLEKRDFKLLEESYPQKTLIQRRQLDKDKILEPVEIHNNSALPHKKSPVPLIREILLEDTTQSLDLNRYPGIESVDNHDVFDMEASIFGYRKGPTTARSSIKMQADKSRNHCSSNHYNQYFETILSCQDIRMKTIIHFEGTNCNYNWIERTLESFAKCVLEKRNNKLPCEINDLDQMNDYLENLGKLLDRSRRLKGKKCPAVKPCYGLGFPMLFRCADVVYRQLNSSLKGHTSLSEKGLSETVECLKPTWPHCNVNASLLAALSIYVPIGVGLKDVLKEKAECTYLQGVSATEEIYECMDRNTRKIEESINKTTEKLHWQVLPLTVCVTIHPITLCELSKPDEFKKSVKGFLRGIQTRLIIYMRLFDDPKDIEQGTKCISQFISPSVDKCLSVMFQYMTKFQKGSAKSSDYPSKCMEDTFKTCGDIDTFHLLMKKSMNVSEKDNGKTNKVSATTEKVCLKTEKHGELTLPTAFSYHN</sequence>
<feature type="compositionally biased region" description="Basic and acidic residues" evidence="1">
    <location>
        <begin position="11"/>
        <end position="27"/>
    </location>
</feature>
<evidence type="ECO:0000313" key="3">
    <source>
        <dbReference type="Proteomes" id="UP001054837"/>
    </source>
</evidence>
<organism evidence="2 3">
    <name type="scientific">Caerostris darwini</name>
    <dbReference type="NCBI Taxonomy" id="1538125"/>
    <lineage>
        <taxon>Eukaryota</taxon>
        <taxon>Metazoa</taxon>
        <taxon>Ecdysozoa</taxon>
        <taxon>Arthropoda</taxon>
        <taxon>Chelicerata</taxon>
        <taxon>Arachnida</taxon>
        <taxon>Araneae</taxon>
        <taxon>Araneomorphae</taxon>
        <taxon>Entelegynae</taxon>
        <taxon>Araneoidea</taxon>
        <taxon>Araneidae</taxon>
        <taxon>Caerostris</taxon>
    </lineage>
</organism>
<feature type="compositionally biased region" description="Basic and acidic residues" evidence="1">
    <location>
        <begin position="103"/>
        <end position="116"/>
    </location>
</feature>
<proteinExistence type="predicted"/>
<comment type="caution">
    <text evidence="2">The sequence shown here is derived from an EMBL/GenBank/DDBJ whole genome shotgun (WGS) entry which is preliminary data.</text>
</comment>
<feature type="region of interest" description="Disordered" evidence="1">
    <location>
        <begin position="1"/>
        <end position="120"/>
    </location>
</feature>